<evidence type="ECO:0000259" key="1">
    <source>
        <dbReference type="Pfam" id="PF00144"/>
    </source>
</evidence>
<proteinExistence type="predicted"/>
<protein>
    <recommendedName>
        <fullName evidence="1">Beta-lactamase-related domain-containing protein</fullName>
    </recommendedName>
</protein>
<evidence type="ECO:0000313" key="2">
    <source>
        <dbReference type="EMBL" id="KLK89739.1"/>
    </source>
</evidence>
<dbReference type="InterPro" id="IPR001466">
    <property type="entry name" value="Beta-lactam-related"/>
</dbReference>
<comment type="caution">
    <text evidence="2">The sequence shown here is derived from an EMBL/GenBank/DDBJ whole genome shotgun (WGS) entry which is preliminary data.</text>
</comment>
<dbReference type="Gene3D" id="3.40.710.10">
    <property type="entry name" value="DD-peptidase/beta-lactamase superfamily"/>
    <property type="match status" value="1"/>
</dbReference>
<name>A0A0H1R3T9_9HYPH</name>
<dbReference type="InterPro" id="IPR012338">
    <property type="entry name" value="Beta-lactam/transpept-like"/>
</dbReference>
<dbReference type="PATRIC" id="fig|1225564.3.peg.674"/>
<dbReference type="EMBL" id="LCYG01000126">
    <property type="protein sequence ID" value="KLK89739.1"/>
    <property type="molecule type" value="Genomic_DNA"/>
</dbReference>
<organism evidence="2 3">
    <name type="scientific">Microvirga vignae</name>
    <dbReference type="NCBI Taxonomy" id="1225564"/>
    <lineage>
        <taxon>Bacteria</taxon>
        <taxon>Pseudomonadati</taxon>
        <taxon>Pseudomonadota</taxon>
        <taxon>Alphaproteobacteria</taxon>
        <taxon>Hyphomicrobiales</taxon>
        <taxon>Methylobacteriaceae</taxon>
        <taxon>Microvirga</taxon>
    </lineage>
</organism>
<evidence type="ECO:0000313" key="3">
    <source>
        <dbReference type="Proteomes" id="UP000035489"/>
    </source>
</evidence>
<dbReference type="Pfam" id="PF00144">
    <property type="entry name" value="Beta-lactamase"/>
    <property type="match status" value="1"/>
</dbReference>
<gene>
    <name evidence="2" type="ORF">AA309_29660</name>
</gene>
<dbReference type="AlphaFoldDB" id="A0A0H1R3T9"/>
<reference evidence="2 3" key="1">
    <citation type="submission" date="2015-05" db="EMBL/GenBank/DDBJ databases">
        <title>Draft genome sequence of Microvirga vignae strain BR3299, a novel nitrogen fixing bacteria isolated from Brazil semi-aired region.</title>
        <authorList>
            <person name="Zilli J.E."/>
            <person name="Passos S.R."/>
            <person name="Leite J."/>
            <person name="Baldani J.I."/>
            <person name="Xavier G.R."/>
            <person name="Rumjaneck N.G."/>
            <person name="Simoes-Araujo J.L."/>
        </authorList>
    </citation>
    <scope>NUCLEOTIDE SEQUENCE [LARGE SCALE GENOMIC DNA]</scope>
    <source>
        <strain evidence="2 3">BR3299</strain>
    </source>
</reference>
<accession>A0A0H1R3T9</accession>
<sequence>MRGRIKIFRPTNAQLDSQFPFERPESYALGWRRSDYHGRMFIAHSGGMYGFPTYAAILPEERVAVVVLANGPKSARDEYSLQKAIVFEVFDRLLSMPRSDWRAAFLERHRAVAEKSAAEERALSLKRDPSVQQAIPQAYEGCYRDHAGPGGDVVLNVVHGKASLQFLGGGYSAALQPWREGEFRLRPDAIIEDLEGPTFIKLPMGSTPPLSLELFGASFTRIGEATSCKSPAGAER</sequence>
<dbReference type="SUPFAM" id="SSF56601">
    <property type="entry name" value="beta-lactamase/transpeptidase-like"/>
    <property type="match status" value="1"/>
</dbReference>
<keyword evidence="3" id="KW-1185">Reference proteome</keyword>
<dbReference type="Proteomes" id="UP000035489">
    <property type="component" value="Unassembled WGS sequence"/>
</dbReference>
<feature type="domain" description="Beta-lactamase-related" evidence="1">
    <location>
        <begin position="15"/>
        <end position="80"/>
    </location>
</feature>
<dbReference type="STRING" id="1225564.AA309_29660"/>